<comment type="caution">
    <text evidence="1">The sequence shown here is derived from an EMBL/GenBank/DDBJ whole genome shotgun (WGS) entry which is preliminary data.</text>
</comment>
<dbReference type="OrthoDB" id="3114936at2759"/>
<name>A0A9P6BX00_9AGAR</name>
<reference evidence="1" key="1">
    <citation type="submission" date="2020-11" db="EMBL/GenBank/DDBJ databases">
        <authorList>
            <consortium name="DOE Joint Genome Institute"/>
            <person name="Ahrendt S."/>
            <person name="Riley R."/>
            <person name="Andreopoulos W."/>
            <person name="Labutti K."/>
            <person name="Pangilinan J."/>
            <person name="Ruiz-Duenas F.J."/>
            <person name="Barrasa J.M."/>
            <person name="Sanchez-Garcia M."/>
            <person name="Camarero S."/>
            <person name="Miyauchi S."/>
            <person name="Serrano A."/>
            <person name="Linde D."/>
            <person name="Babiker R."/>
            <person name="Drula E."/>
            <person name="Ayuso-Fernandez I."/>
            <person name="Pacheco R."/>
            <person name="Padilla G."/>
            <person name="Ferreira P."/>
            <person name="Barriuso J."/>
            <person name="Kellner H."/>
            <person name="Castanera R."/>
            <person name="Alfaro M."/>
            <person name="Ramirez L."/>
            <person name="Pisabarro A.G."/>
            <person name="Kuo A."/>
            <person name="Tritt A."/>
            <person name="Lipzen A."/>
            <person name="He G."/>
            <person name="Yan M."/>
            <person name="Ng V."/>
            <person name="Cullen D."/>
            <person name="Martin F."/>
            <person name="Rosso M.-N."/>
            <person name="Henrissat B."/>
            <person name="Hibbett D."/>
            <person name="Martinez A.T."/>
            <person name="Grigoriev I.V."/>
        </authorList>
    </citation>
    <scope>NUCLEOTIDE SEQUENCE</scope>
    <source>
        <strain evidence="1">MF-IS2</strain>
    </source>
</reference>
<evidence type="ECO:0000313" key="1">
    <source>
        <dbReference type="EMBL" id="KAF9443496.1"/>
    </source>
</evidence>
<gene>
    <name evidence="1" type="ORF">P691DRAFT_408519</name>
</gene>
<dbReference type="AlphaFoldDB" id="A0A9P6BX00"/>
<dbReference type="Proteomes" id="UP000807342">
    <property type="component" value="Unassembled WGS sequence"/>
</dbReference>
<proteinExistence type="predicted"/>
<accession>A0A9P6BX00</accession>
<evidence type="ECO:0000313" key="2">
    <source>
        <dbReference type="Proteomes" id="UP000807342"/>
    </source>
</evidence>
<keyword evidence="2" id="KW-1185">Reference proteome</keyword>
<dbReference type="EMBL" id="MU151468">
    <property type="protein sequence ID" value="KAF9443496.1"/>
    <property type="molecule type" value="Genomic_DNA"/>
</dbReference>
<protein>
    <submittedName>
        <fullName evidence="1">Uncharacterized protein</fullName>
    </submittedName>
</protein>
<organism evidence="1 2">
    <name type="scientific">Macrolepiota fuliginosa MF-IS2</name>
    <dbReference type="NCBI Taxonomy" id="1400762"/>
    <lineage>
        <taxon>Eukaryota</taxon>
        <taxon>Fungi</taxon>
        <taxon>Dikarya</taxon>
        <taxon>Basidiomycota</taxon>
        <taxon>Agaricomycotina</taxon>
        <taxon>Agaricomycetes</taxon>
        <taxon>Agaricomycetidae</taxon>
        <taxon>Agaricales</taxon>
        <taxon>Agaricineae</taxon>
        <taxon>Agaricaceae</taxon>
        <taxon>Macrolepiota</taxon>
    </lineage>
</organism>
<sequence>MALFPQCLVRPTVSKTIIPSYRSFPDVFTFRVTLAGPCNYIPSARSYHSRPTPTQRHNLNMKFSAPFVVLAFIFSKASLAPPVVRRSFLWWRNAMNRFPTQDIEAYDFIERDSENNGLEVREFYENTNEERSFDGDELFECDLLYDDLEIRNLDARGKANLNPILTMTLILTTPVI</sequence>